<evidence type="ECO:0000259" key="1">
    <source>
        <dbReference type="Pfam" id="PF13088"/>
    </source>
</evidence>
<proteinExistence type="predicted"/>
<evidence type="ECO:0000313" key="3">
    <source>
        <dbReference type="Proteomes" id="UP000502756"/>
    </source>
</evidence>
<dbReference type="CDD" id="cd15482">
    <property type="entry name" value="Sialidase_non-viral"/>
    <property type="match status" value="1"/>
</dbReference>
<gene>
    <name evidence="2" type="ORF">HNV11_17390</name>
</gene>
<dbReference type="RefSeq" id="WP_171740866.1">
    <property type="nucleotide sequence ID" value="NZ_CP053435.1"/>
</dbReference>
<dbReference type="EMBL" id="CP053435">
    <property type="protein sequence ID" value="QJW91021.1"/>
    <property type="molecule type" value="Genomic_DNA"/>
</dbReference>
<dbReference type="KEGG" id="stae:HNV11_17390"/>
<feature type="domain" description="Sialidase" evidence="1">
    <location>
        <begin position="92"/>
        <end position="264"/>
    </location>
</feature>
<dbReference type="Pfam" id="PF13088">
    <property type="entry name" value="BNR_2"/>
    <property type="match status" value="1"/>
</dbReference>
<organism evidence="2 3">
    <name type="scientific">Spirosoma taeanense</name>
    <dbReference type="NCBI Taxonomy" id="2735870"/>
    <lineage>
        <taxon>Bacteria</taxon>
        <taxon>Pseudomonadati</taxon>
        <taxon>Bacteroidota</taxon>
        <taxon>Cytophagia</taxon>
        <taxon>Cytophagales</taxon>
        <taxon>Cytophagaceae</taxon>
        <taxon>Spirosoma</taxon>
    </lineage>
</organism>
<dbReference type="AlphaFoldDB" id="A0A6M5YCR4"/>
<protein>
    <submittedName>
        <fullName evidence="2">Exo-alpha-sialidase</fullName>
    </submittedName>
</protein>
<reference evidence="2 3" key="1">
    <citation type="submission" date="2020-05" db="EMBL/GenBank/DDBJ databases">
        <title>Genome sequencing of Spirosoma sp. TS118.</title>
        <authorList>
            <person name="Lee J.-H."/>
            <person name="Jeong S."/>
            <person name="Zhao L."/>
            <person name="Jung J.-H."/>
            <person name="Kim M.-K."/>
            <person name="Lim S."/>
        </authorList>
    </citation>
    <scope>NUCLEOTIDE SEQUENCE [LARGE SCALE GENOMIC DNA]</scope>
    <source>
        <strain evidence="2 3">TS118</strain>
    </source>
</reference>
<dbReference type="InterPro" id="IPR036278">
    <property type="entry name" value="Sialidase_sf"/>
</dbReference>
<accession>A0A6M5YCR4</accession>
<evidence type="ECO:0000313" key="2">
    <source>
        <dbReference type="EMBL" id="QJW91021.1"/>
    </source>
</evidence>
<dbReference type="Proteomes" id="UP000502756">
    <property type="component" value="Chromosome"/>
</dbReference>
<name>A0A6M5YCR4_9BACT</name>
<dbReference type="InterPro" id="IPR011040">
    <property type="entry name" value="Sialidase"/>
</dbReference>
<sequence>MKSLITFLLAGLTGLLEPSSVRQTTVSDANFVGATPRLTTDAAGNPLLSWVEKQDDKHASFCFAVMNSNSGSGTGPAFGPKIRVKTPVSFSVHAEGMPKIATKKDGTLLAVFEVPRPTPDSRFAGDLLYVLSTNGGRTWTEPRPVHQNTAPGTSHSFADITRLPNGEIGIVWLDEKMPGKEGRPVKFMQTKPGGGFTDELIVDENACQCCRTNVFVDAQQRIHLTYRDMLPAKPGEIAARDISHVVSSDGGRTFTQPKAVYADNWQVNACPHAGPSVAQVGSDVLVTWFSGKEEAVGLRLARLGTKQLVADHLSARARHPQVAAAGEKLVWVWDEAISTDGSNQMGTFKHRIGMQSFVGLKSGPIKYLTPETVNATYPAVLFTRHGLLIAYEQVTGEQKAVITVQLSEIQ</sequence>
<dbReference type="Gene3D" id="2.120.10.10">
    <property type="match status" value="1"/>
</dbReference>
<dbReference type="SUPFAM" id="SSF50939">
    <property type="entry name" value="Sialidases"/>
    <property type="match status" value="1"/>
</dbReference>
<keyword evidence="3" id="KW-1185">Reference proteome</keyword>